<feature type="domain" description="Thioredoxin" evidence="10">
    <location>
        <begin position="1"/>
        <end position="115"/>
    </location>
</feature>
<dbReference type="PROSITE" id="PS51352">
    <property type="entry name" value="THIOREDOXIN_2"/>
    <property type="match status" value="1"/>
</dbReference>
<dbReference type="CDD" id="cd02961">
    <property type="entry name" value="PDI_a_family"/>
    <property type="match status" value="1"/>
</dbReference>
<evidence type="ECO:0000256" key="9">
    <source>
        <dbReference type="SAM" id="Phobius"/>
    </source>
</evidence>
<dbReference type="GO" id="GO:0003756">
    <property type="term" value="F:protein disulfide isomerase activity"/>
    <property type="evidence" value="ECO:0007669"/>
    <property type="project" value="UniProtKB-EC"/>
</dbReference>
<dbReference type="STRING" id="145388.A0A0D2NNR4"/>
<keyword evidence="8" id="KW-0676">Redox-active center</keyword>
<dbReference type="KEGG" id="mng:MNEG_1844"/>
<dbReference type="GO" id="GO:0005789">
    <property type="term" value="C:endoplasmic reticulum membrane"/>
    <property type="evidence" value="ECO:0007669"/>
    <property type="project" value="UniProtKB-SubCell"/>
</dbReference>
<keyword evidence="7" id="KW-1015">Disulfide bond</keyword>
<name>A0A0D2NNR4_9CHLO</name>
<dbReference type="RefSeq" id="XP_013905125.1">
    <property type="nucleotide sequence ID" value="XM_014049671.1"/>
</dbReference>
<evidence type="ECO:0000256" key="6">
    <source>
        <dbReference type="ARBA" id="ARBA00022989"/>
    </source>
</evidence>
<organism evidence="11 12">
    <name type="scientific">Monoraphidium neglectum</name>
    <dbReference type="NCBI Taxonomy" id="145388"/>
    <lineage>
        <taxon>Eukaryota</taxon>
        <taxon>Viridiplantae</taxon>
        <taxon>Chlorophyta</taxon>
        <taxon>core chlorophytes</taxon>
        <taxon>Chlorophyceae</taxon>
        <taxon>CS clade</taxon>
        <taxon>Sphaeropleales</taxon>
        <taxon>Selenastraceae</taxon>
        <taxon>Monoraphidium</taxon>
    </lineage>
</organism>
<feature type="transmembrane region" description="Helical" evidence="9">
    <location>
        <begin position="161"/>
        <end position="184"/>
    </location>
</feature>
<evidence type="ECO:0000256" key="1">
    <source>
        <dbReference type="ARBA" id="ARBA00004389"/>
    </source>
</evidence>
<keyword evidence="12" id="KW-1185">Reference proteome</keyword>
<dbReference type="InterPro" id="IPR052454">
    <property type="entry name" value="TMX_domain-containing"/>
</dbReference>
<evidence type="ECO:0000313" key="11">
    <source>
        <dbReference type="EMBL" id="KIZ06106.1"/>
    </source>
</evidence>
<protein>
    <submittedName>
        <fullName evidence="11">Thioredoxin-related transmembrane protein 1</fullName>
        <ecNumber evidence="11">5.3.4.1</ecNumber>
    </submittedName>
</protein>
<dbReference type="PANTHER" id="PTHR46107:SF3">
    <property type="entry name" value="THIOREDOXIN DOMAIN-CONTAINING PROTEIN"/>
    <property type="match status" value="1"/>
</dbReference>
<reference evidence="11 12" key="1">
    <citation type="journal article" date="2013" name="BMC Genomics">
        <title>Reconstruction of the lipid metabolism for the microalga Monoraphidium neglectum from its genome sequence reveals characteristics suitable for biofuel production.</title>
        <authorList>
            <person name="Bogen C."/>
            <person name="Al-Dilaimi A."/>
            <person name="Albersmeier A."/>
            <person name="Wichmann J."/>
            <person name="Grundmann M."/>
            <person name="Rupp O."/>
            <person name="Lauersen K.J."/>
            <person name="Blifernez-Klassen O."/>
            <person name="Kalinowski J."/>
            <person name="Goesmann A."/>
            <person name="Mussgnug J.H."/>
            <person name="Kruse O."/>
        </authorList>
    </citation>
    <scope>NUCLEOTIDE SEQUENCE [LARGE SCALE GENOMIC DNA]</scope>
    <source>
        <strain evidence="11 12">SAG 48.87</strain>
    </source>
</reference>
<dbReference type="AlphaFoldDB" id="A0A0D2NNR4"/>
<dbReference type="EMBL" id="KK100413">
    <property type="protein sequence ID" value="KIZ06106.1"/>
    <property type="molecule type" value="Genomic_DNA"/>
</dbReference>
<gene>
    <name evidence="11" type="ORF">MNEG_1844</name>
</gene>
<evidence type="ECO:0000259" key="10">
    <source>
        <dbReference type="PROSITE" id="PS51352"/>
    </source>
</evidence>
<keyword evidence="6 9" id="KW-1133">Transmembrane helix</keyword>
<dbReference type="EC" id="5.3.4.1" evidence="11"/>
<accession>A0A0D2NNR4</accession>
<proteinExistence type="predicted"/>
<dbReference type="SUPFAM" id="SSF52833">
    <property type="entry name" value="Thioredoxin-like"/>
    <property type="match status" value="1"/>
</dbReference>
<evidence type="ECO:0000256" key="2">
    <source>
        <dbReference type="ARBA" id="ARBA00022448"/>
    </source>
</evidence>
<keyword evidence="9 11" id="KW-0812">Transmembrane</keyword>
<keyword evidence="4" id="KW-0256">Endoplasmic reticulum</keyword>
<keyword evidence="5" id="KW-0249">Electron transport</keyword>
<dbReference type="InterPro" id="IPR036249">
    <property type="entry name" value="Thioredoxin-like_sf"/>
</dbReference>
<evidence type="ECO:0000256" key="7">
    <source>
        <dbReference type="ARBA" id="ARBA00023157"/>
    </source>
</evidence>
<sequence length="196" mass="21920">MSGELTAEAGKVVELRDDNFDSLTRSGAWFVDIYAPWCSHCQRLEPTWRQLADELKPLGVSVAKVDGTKNKVLLMRFGVEAYPSIYLLREGKSWQYDGARSFQSLKEFALTGFKSAQPMPFHKSPVSAFGRVMGALHSFPALAKRAYTHLREDKGFSDMTIISGLLLVPLALGGLGICILDVMYTRQPHLAHQHYE</sequence>
<evidence type="ECO:0000256" key="8">
    <source>
        <dbReference type="ARBA" id="ARBA00023284"/>
    </source>
</evidence>
<keyword evidence="3" id="KW-0732">Signal</keyword>
<dbReference type="Proteomes" id="UP000054498">
    <property type="component" value="Unassembled WGS sequence"/>
</dbReference>
<evidence type="ECO:0000256" key="4">
    <source>
        <dbReference type="ARBA" id="ARBA00022824"/>
    </source>
</evidence>
<dbReference type="Pfam" id="PF00085">
    <property type="entry name" value="Thioredoxin"/>
    <property type="match status" value="1"/>
</dbReference>
<dbReference type="InterPro" id="IPR013766">
    <property type="entry name" value="Thioredoxin_domain"/>
</dbReference>
<keyword evidence="9" id="KW-0472">Membrane</keyword>
<evidence type="ECO:0000313" key="12">
    <source>
        <dbReference type="Proteomes" id="UP000054498"/>
    </source>
</evidence>
<dbReference type="GeneID" id="25734722"/>
<dbReference type="OrthoDB" id="74910at2759"/>
<keyword evidence="11" id="KW-0413">Isomerase</keyword>
<comment type="subcellular location">
    <subcellularLocation>
        <location evidence="1">Endoplasmic reticulum membrane</location>
        <topology evidence="1">Single-pass membrane protein</topology>
    </subcellularLocation>
</comment>
<dbReference type="Gene3D" id="3.40.30.10">
    <property type="entry name" value="Glutaredoxin"/>
    <property type="match status" value="1"/>
</dbReference>
<dbReference type="GO" id="GO:0015036">
    <property type="term" value="F:disulfide oxidoreductase activity"/>
    <property type="evidence" value="ECO:0007669"/>
    <property type="project" value="TreeGrafter"/>
</dbReference>
<keyword evidence="2" id="KW-0813">Transport</keyword>
<evidence type="ECO:0000256" key="3">
    <source>
        <dbReference type="ARBA" id="ARBA00022729"/>
    </source>
</evidence>
<evidence type="ECO:0000256" key="5">
    <source>
        <dbReference type="ARBA" id="ARBA00022982"/>
    </source>
</evidence>
<dbReference type="PANTHER" id="PTHR46107">
    <property type="entry name" value="DUMPY: SHORTER THAN WILD-TYPE"/>
    <property type="match status" value="1"/>
</dbReference>